<dbReference type="PANTHER" id="PTHR46889:SF4">
    <property type="entry name" value="TRANSPOSASE INSO FOR INSERTION SEQUENCE ELEMENT IS911B-RELATED"/>
    <property type="match status" value="1"/>
</dbReference>
<dbReference type="GO" id="GO:0015074">
    <property type="term" value="P:DNA integration"/>
    <property type="evidence" value="ECO:0007669"/>
    <property type="project" value="InterPro"/>
</dbReference>
<evidence type="ECO:0000313" key="3">
    <source>
        <dbReference type="Proteomes" id="UP000028839"/>
    </source>
</evidence>
<dbReference type="HOGENOM" id="CLU_027402_41_5_6"/>
<evidence type="ECO:0000259" key="1">
    <source>
        <dbReference type="Pfam" id="PF13683"/>
    </source>
</evidence>
<sequence length="71" mass="8320">MGSVGDAYDNAMVESFFASLECELIDRRSWKNKTEARLAIFTWIESWYNPTRRHSGLGYLSPNNFERKLNE</sequence>
<dbReference type="AlphaFoldDB" id="A0A0E2Z2Q1"/>
<dbReference type="InterPro" id="IPR012337">
    <property type="entry name" value="RNaseH-like_sf"/>
</dbReference>
<dbReference type="SUPFAM" id="SSF53098">
    <property type="entry name" value="Ribonuclease H-like"/>
    <property type="match status" value="1"/>
</dbReference>
<protein>
    <submittedName>
        <fullName evidence="2">Transposase</fullName>
    </submittedName>
</protein>
<dbReference type="EMBL" id="JPGN01000462">
    <property type="protein sequence ID" value="KFI17830.1"/>
    <property type="molecule type" value="Genomic_DNA"/>
</dbReference>
<dbReference type="Proteomes" id="UP000028839">
    <property type="component" value="Unassembled WGS sequence"/>
</dbReference>
<accession>A0A0E2Z2Q1</accession>
<feature type="domain" description="Integrase catalytic" evidence="1">
    <location>
        <begin position="2"/>
        <end position="62"/>
    </location>
</feature>
<dbReference type="PANTHER" id="PTHR46889">
    <property type="entry name" value="TRANSPOSASE INSF FOR INSERTION SEQUENCE IS3B-RELATED"/>
    <property type="match status" value="1"/>
</dbReference>
<proteinExistence type="predicted"/>
<reference evidence="2 3" key="1">
    <citation type="submission" date="2014-07" db="EMBL/GenBank/DDBJ databases">
        <title>Comparative analysis of Nitrosococcus oceani genome inventories of strains from Pacific and Atlantic gyres.</title>
        <authorList>
            <person name="Lim C.K."/>
            <person name="Wang L."/>
            <person name="Sayavedra-Soto L.A."/>
            <person name="Klotz M.G."/>
        </authorList>
    </citation>
    <scope>NUCLEOTIDE SEQUENCE [LARGE SCALE GENOMIC DNA]</scope>
    <source>
        <strain evidence="2 3">C-27</strain>
    </source>
</reference>
<feature type="non-terminal residue" evidence="2">
    <location>
        <position position="71"/>
    </location>
</feature>
<dbReference type="InterPro" id="IPR050900">
    <property type="entry name" value="Transposase_IS3/IS150/IS904"/>
</dbReference>
<comment type="caution">
    <text evidence="2">The sequence shown here is derived from an EMBL/GenBank/DDBJ whole genome shotgun (WGS) entry which is preliminary data.</text>
</comment>
<evidence type="ECO:0000313" key="2">
    <source>
        <dbReference type="EMBL" id="KFI17830.1"/>
    </source>
</evidence>
<organism evidence="2 3">
    <name type="scientific">Nitrosococcus oceani C-27</name>
    <dbReference type="NCBI Taxonomy" id="314279"/>
    <lineage>
        <taxon>Bacteria</taxon>
        <taxon>Pseudomonadati</taxon>
        <taxon>Pseudomonadota</taxon>
        <taxon>Gammaproteobacteria</taxon>
        <taxon>Chromatiales</taxon>
        <taxon>Chromatiaceae</taxon>
        <taxon>Nitrosococcus</taxon>
    </lineage>
</organism>
<dbReference type="InterPro" id="IPR001584">
    <property type="entry name" value="Integrase_cat-core"/>
</dbReference>
<name>A0A0E2Z2Q1_9GAMM</name>
<gene>
    <name evidence="2" type="ORF">IB75_18200</name>
</gene>
<dbReference type="Pfam" id="PF13683">
    <property type="entry name" value="rve_3"/>
    <property type="match status" value="1"/>
</dbReference>